<evidence type="ECO:0000313" key="2">
    <source>
        <dbReference type="Proteomes" id="UP000237271"/>
    </source>
</evidence>
<reference evidence="1 2" key="1">
    <citation type="journal article" date="2017" name="Genome Biol. Evol.">
        <title>Phytophthora megakarya and P. palmivora, closely related causal agents of cacao black pod rot, underwent increases in genome sizes and gene numbers by different mechanisms.</title>
        <authorList>
            <person name="Ali S.S."/>
            <person name="Shao J."/>
            <person name="Lary D.J."/>
            <person name="Kronmiller B."/>
            <person name="Shen D."/>
            <person name="Strem M.D."/>
            <person name="Amoako-Attah I."/>
            <person name="Akrofi A.Y."/>
            <person name="Begoude B.A."/>
            <person name="Ten Hoopen G.M."/>
            <person name="Coulibaly K."/>
            <person name="Kebe B.I."/>
            <person name="Melnick R.L."/>
            <person name="Guiltinan M.J."/>
            <person name="Tyler B.M."/>
            <person name="Meinhardt L.W."/>
            <person name="Bailey B.A."/>
        </authorList>
    </citation>
    <scope>NUCLEOTIDE SEQUENCE [LARGE SCALE GENOMIC DNA]</scope>
    <source>
        <strain evidence="2">sbr112.9</strain>
    </source>
</reference>
<dbReference type="OrthoDB" id="93523at2759"/>
<keyword evidence="2" id="KW-1185">Reference proteome</keyword>
<evidence type="ECO:0000313" key="1">
    <source>
        <dbReference type="EMBL" id="POM69757.1"/>
    </source>
</evidence>
<gene>
    <name evidence="1" type="ORF">PHPALM_13940</name>
</gene>
<comment type="caution">
    <text evidence="1">The sequence shown here is derived from an EMBL/GenBank/DDBJ whole genome shotgun (WGS) entry which is preliminary data.</text>
</comment>
<dbReference type="EMBL" id="NCKW01007824">
    <property type="protein sequence ID" value="POM69757.1"/>
    <property type="molecule type" value="Genomic_DNA"/>
</dbReference>
<proteinExistence type="predicted"/>
<dbReference type="Proteomes" id="UP000237271">
    <property type="component" value="Unassembled WGS sequence"/>
</dbReference>
<protein>
    <submittedName>
        <fullName evidence="1">Uncharacterized protein</fullName>
    </submittedName>
</protein>
<sequence length="93" mass="10386">MLQNRMLKLVEEHGVDGIYNADQTAVLFEYLPKLTISARGVKTVWVRCAGKDNERVGIVLFGNSFGTRNTPFVIAKSTRRGLSQIRQSSIDDS</sequence>
<accession>A0A2P4XW29</accession>
<organism evidence="1 2">
    <name type="scientific">Phytophthora palmivora</name>
    <dbReference type="NCBI Taxonomy" id="4796"/>
    <lineage>
        <taxon>Eukaryota</taxon>
        <taxon>Sar</taxon>
        <taxon>Stramenopiles</taxon>
        <taxon>Oomycota</taxon>
        <taxon>Peronosporomycetes</taxon>
        <taxon>Peronosporales</taxon>
        <taxon>Peronosporaceae</taxon>
        <taxon>Phytophthora</taxon>
    </lineage>
</organism>
<name>A0A2P4XW29_9STRA</name>
<dbReference type="AlphaFoldDB" id="A0A2P4XW29"/>